<dbReference type="Pfam" id="PF00005">
    <property type="entry name" value="ABC_tran"/>
    <property type="match status" value="2"/>
</dbReference>
<sequence length="804" mass="89743">MESLLEHDQESAPPEVPETVKTTKKEKSKKSGDKTANKVPPKEHSHQKIIEKDKAPIVEPVKPENKNKKAAKNDKHSHDIPQAEPPKIAQKNNVEPSKNKKGQPKTESVPTKVEPESKIQEPPSGNGLGKISKQQRRQKNKNAADQKKKDRNQPVESEKPIEEPEIIEKTPSPQVEKQSSPDLKILDKIESSPDEAIVDDIVEDLEKLKIENDAPTAKLSRKELKKLAKKEKFEVEYKIDENQSQFSVSQQTVKNDDNAGDIKLEKISISAAGQCLLDNADLVIAKGRRYGLVGPNGMGKTTLLTQIANRTLKIPANIDVLLCEQDLVVDDTPAVDMVIKADTKRLELMNMERELLEKIAKGVKDAVAALNEVNDKLLEIEASSAESRARRILAGLGFTPAMQVKPVNEFSGGWRMRVSLARALFMRPSLLLLDEPTNHLDLNAVIWLENYLAEYNKTLLVVSHDQYFLDYVCTDIIHLHDRQLFNYRGNYTSFKKMFAQKFKEQKKMYEQQVKQIKQLKMSGKSGKEAEKAVLATFKKKSEKGGKQATQQSASIGGMTANQTLLSQPKEYTVKFTITNPAKLNPPILGLKDVTFGYGSHLIFKRADFGIDMSSRVAIVGPNGVGKSTLIKILIGELTPDKGEVIKNPRLKIGYFSQHSGDQLNLTVPPCDYIQNKYNLDHQTARKNLGRFGLPSHAHVIRTDNLSGGQKSRVSLCDMALSAPDVIILDEPTNNLDIESIDALAQAINEYEGGVIIVSHDARLILETDCTLWIVEEQTINQIDGDFEDYRNEVLESLGETSIKK</sequence>
<dbReference type="GO" id="GO:0005524">
    <property type="term" value="F:ATP binding"/>
    <property type="evidence" value="ECO:0007669"/>
    <property type="project" value="UniProtKB-KW"/>
</dbReference>
<proteinExistence type="predicted"/>
<dbReference type="PROSITE" id="PS00211">
    <property type="entry name" value="ABC_TRANSPORTER_1"/>
    <property type="match status" value="2"/>
</dbReference>
<dbReference type="PANTHER" id="PTHR19211:SF14">
    <property type="entry name" value="ATP-BINDING CASSETTE SUB-FAMILY F MEMBER 1"/>
    <property type="match status" value="1"/>
</dbReference>
<reference evidence="6 7" key="1">
    <citation type="journal article" date="2014" name="Genome Biol. Evol.">
        <title>The genome of the myxosporean Thelohanellus kitauei shows adaptations to nutrient acquisition within its fish host.</title>
        <authorList>
            <person name="Yang Y."/>
            <person name="Xiong J."/>
            <person name="Zhou Z."/>
            <person name="Huo F."/>
            <person name="Miao W."/>
            <person name="Ran C."/>
            <person name="Liu Y."/>
            <person name="Zhang J."/>
            <person name="Feng J."/>
            <person name="Wang M."/>
            <person name="Wang M."/>
            <person name="Wang L."/>
            <person name="Yao B."/>
        </authorList>
    </citation>
    <scope>NUCLEOTIDE SEQUENCE [LARGE SCALE GENOMIC DNA]</scope>
    <source>
        <strain evidence="6">Wuqing</strain>
    </source>
</reference>
<evidence type="ECO:0000259" key="5">
    <source>
        <dbReference type="PROSITE" id="PS50893"/>
    </source>
</evidence>
<accession>A0A0C2IYF3</accession>
<evidence type="ECO:0000313" key="6">
    <source>
        <dbReference type="EMBL" id="KII70549.1"/>
    </source>
</evidence>
<gene>
    <name evidence="6" type="ORF">RF11_13134</name>
</gene>
<evidence type="ECO:0000256" key="1">
    <source>
        <dbReference type="ARBA" id="ARBA00022737"/>
    </source>
</evidence>
<dbReference type="GO" id="GO:0016887">
    <property type="term" value="F:ATP hydrolysis activity"/>
    <property type="evidence" value="ECO:0007669"/>
    <property type="project" value="InterPro"/>
</dbReference>
<dbReference type="InterPro" id="IPR003593">
    <property type="entry name" value="AAA+_ATPase"/>
</dbReference>
<dbReference type="PANTHER" id="PTHR19211">
    <property type="entry name" value="ATP-BINDING TRANSPORT PROTEIN-RELATED"/>
    <property type="match status" value="1"/>
</dbReference>
<keyword evidence="3 6" id="KW-0067">ATP-binding</keyword>
<feature type="compositionally biased region" description="Basic and acidic residues" evidence="4">
    <location>
        <begin position="21"/>
        <end position="81"/>
    </location>
</feature>
<dbReference type="FunFam" id="3.40.50.300:FF:002050">
    <property type="entry name" value="ABC transporter, class F"/>
    <property type="match status" value="1"/>
</dbReference>
<feature type="region of interest" description="Disordered" evidence="4">
    <location>
        <begin position="1"/>
        <end position="182"/>
    </location>
</feature>
<dbReference type="SUPFAM" id="SSF52540">
    <property type="entry name" value="P-loop containing nucleoside triphosphate hydrolases"/>
    <property type="match status" value="2"/>
</dbReference>
<dbReference type="NCBIfam" id="NF000355">
    <property type="entry name" value="ribo_prot_ABC_F"/>
    <property type="match status" value="1"/>
</dbReference>
<evidence type="ECO:0000256" key="3">
    <source>
        <dbReference type="ARBA" id="ARBA00022840"/>
    </source>
</evidence>
<dbReference type="InterPro" id="IPR027417">
    <property type="entry name" value="P-loop_NTPase"/>
</dbReference>
<dbReference type="FunFam" id="3.40.50.300:FF:000011">
    <property type="entry name" value="Putative ABC transporter ATP-binding component"/>
    <property type="match status" value="1"/>
</dbReference>
<dbReference type="InterPro" id="IPR003439">
    <property type="entry name" value="ABC_transporter-like_ATP-bd"/>
</dbReference>
<dbReference type="AlphaFoldDB" id="A0A0C2IYF3"/>
<evidence type="ECO:0000313" key="7">
    <source>
        <dbReference type="Proteomes" id="UP000031668"/>
    </source>
</evidence>
<evidence type="ECO:0000256" key="4">
    <source>
        <dbReference type="SAM" id="MobiDB-lite"/>
    </source>
</evidence>
<dbReference type="Proteomes" id="UP000031668">
    <property type="component" value="Unassembled WGS sequence"/>
</dbReference>
<feature type="domain" description="ABC transporter" evidence="5">
    <location>
        <begin position="262"/>
        <end position="506"/>
    </location>
</feature>
<dbReference type="EMBL" id="JWZT01002035">
    <property type="protein sequence ID" value="KII70549.1"/>
    <property type="molecule type" value="Genomic_DNA"/>
</dbReference>
<dbReference type="OrthoDB" id="2110130at2759"/>
<dbReference type="InterPro" id="IPR050611">
    <property type="entry name" value="ABCF"/>
</dbReference>
<dbReference type="CDD" id="cd03221">
    <property type="entry name" value="ABCF_EF-3"/>
    <property type="match status" value="2"/>
</dbReference>
<dbReference type="InterPro" id="IPR017871">
    <property type="entry name" value="ABC_transporter-like_CS"/>
</dbReference>
<keyword evidence="7" id="KW-1185">Reference proteome</keyword>
<dbReference type="Gene3D" id="3.40.50.300">
    <property type="entry name" value="P-loop containing nucleotide triphosphate hydrolases"/>
    <property type="match status" value="2"/>
</dbReference>
<feature type="domain" description="ABC transporter" evidence="5">
    <location>
        <begin position="588"/>
        <end position="802"/>
    </location>
</feature>
<dbReference type="PROSITE" id="PS50893">
    <property type="entry name" value="ABC_TRANSPORTER_2"/>
    <property type="match status" value="2"/>
</dbReference>
<evidence type="ECO:0000256" key="2">
    <source>
        <dbReference type="ARBA" id="ARBA00022741"/>
    </source>
</evidence>
<name>A0A0C2IYF3_THEKT</name>
<dbReference type="SMART" id="SM00382">
    <property type="entry name" value="AAA"/>
    <property type="match status" value="2"/>
</dbReference>
<keyword evidence="1" id="KW-0677">Repeat</keyword>
<keyword evidence="2" id="KW-0547">Nucleotide-binding</keyword>
<protein>
    <submittedName>
        <fullName evidence="6">ATP-binding cassette sub-family F member 1</fullName>
    </submittedName>
</protein>
<comment type="caution">
    <text evidence="6">The sequence shown here is derived from an EMBL/GenBank/DDBJ whole genome shotgun (WGS) entry which is preliminary data.</text>
</comment>
<feature type="compositionally biased region" description="Basic and acidic residues" evidence="4">
    <location>
        <begin position="1"/>
        <end position="10"/>
    </location>
</feature>
<organism evidence="6 7">
    <name type="scientific">Thelohanellus kitauei</name>
    <name type="common">Myxosporean</name>
    <dbReference type="NCBI Taxonomy" id="669202"/>
    <lineage>
        <taxon>Eukaryota</taxon>
        <taxon>Metazoa</taxon>
        <taxon>Cnidaria</taxon>
        <taxon>Myxozoa</taxon>
        <taxon>Myxosporea</taxon>
        <taxon>Bivalvulida</taxon>
        <taxon>Platysporina</taxon>
        <taxon>Myxobolidae</taxon>
        <taxon>Thelohanellus</taxon>
    </lineage>
</organism>
<feature type="compositionally biased region" description="Basic and acidic residues" evidence="4">
    <location>
        <begin position="142"/>
        <end position="168"/>
    </location>
</feature>
<dbReference type="OMA" id="QMGLQFE"/>